<feature type="coiled-coil region" evidence="1">
    <location>
        <begin position="177"/>
        <end position="211"/>
    </location>
</feature>
<dbReference type="Proteomes" id="UP000053342">
    <property type="component" value="Unassembled WGS sequence"/>
</dbReference>
<dbReference type="PANTHER" id="PTHR28064">
    <property type="entry name" value="INNER KINETOCHORE SUBUNIT NKP2"/>
    <property type="match status" value="1"/>
</dbReference>
<dbReference type="PANTHER" id="PTHR28064:SF1">
    <property type="entry name" value="INNER KINETOCHORE SUBUNIT NKP2"/>
    <property type="match status" value="1"/>
</dbReference>
<dbReference type="GO" id="GO:0007059">
    <property type="term" value="P:chromosome segregation"/>
    <property type="evidence" value="ECO:0007669"/>
    <property type="project" value="TreeGrafter"/>
</dbReference>
<feature type="compositionally biased region" description="Basic and acidic residues" evidence="2">
    <location>
        <begin position="125"/>
        <end position="135"/>
    </location>
</feature>
<dbReference type="RefSeq" id="XP_016264909.1">
    <property type="nucleotide sequence ID" value="XM_016403904.1"/>
</dbReference>
<accession>A0A0D2DPE4</accession>
<evidence type="ECO:0000313" key="4">
    <source>
        <dbReference type="Proteomes" id="UP000053342"/>
    </source>
</evidence>
<dbReference type="STRING" id="215243.A0A0D2DPE4"/>
<keyword evidence="1" id="KW-0175">Coiled coil</keyword>
<dbReference type="EMBL" id="KN847334">
    <property type="protein sequence ID" value="KIW44693.1"/>
    <property type="molecule type" value="Genomic_DNA"/>
</dbReference>
<feature type="region of interest" description="Disordered" evidence="2">
    <location>
        <begin position="226"/>
        <end position="252"/>
    </location>
</feature>
<gene>
    <name evidence="3" type="ORF">PV06_03146</name>
</gene>
<evidence type="ECO:0000256" key="1">
    <source>
        <dbReference type="SAM" id="Coils"/>
    </source>
</evidence>
<dbReference type="GeneID" id="27355220"/>
<dbReference type="VEuPathDB" id="FungiDB:PV06_03146"/>
<evidence type="ECO:0000313" key="3">
    <source>
        <dbReference type="EMBL" id="KIW44693.1"/>
    </source>
</evidence>
<keyword evidence="4" id="KW-1185">Reference proteome</keyword>
<protein>
    <submittedName>
        <fullName evidence="3">Uncharacterized protein</fullName>
    </submittedName>
</protein>
<sequence length="271" mass="30619">MPPPNERQILTSYLLHPSPLPTILPYASFQSLFPSATSRTTHKDIKPFYRNLQSQRDGTLDDVRRRIRDECRRSTFLTTRLARQITREEQSNPTSRKRKWSETTTTTRDQECDDTSSVDSDIEEENPRLNDKDNSDYTDVETDNQVEVDLDTRLHGPHGSTIPSTTARQHHGATSLLDAMKTASSDLQDEISSLEAQIAAVQAQCQESLGNLSDLRYGRFSQTRVSAQQSGVDGRNDDGTSIHSQQQQQQQGIEKEVVDALAEFRARLQTV</sequence>
<evidence type="ECO:0000256" key="2">
    <source>
        <dbReference type="SAM" id="MobiDB-lite"/>
    </source>
</evidence>
<feature type="region of interest" description="Disordered" evidence="2">
    <location>
        <begin position="82"/>
        <end position="140"/>
    </location>
</feature>
<feature type="compositionally biased region" description="Acidic residues" evidence="2">
    <location>
        <begin position="111"/>
        <end position="124"/>
    </location>
</feature>
<dbReference type="Pfam" id="PF09447">
    <property type="entry name" value="Cnl2_NKP2"/>
    <property type="match status" value="1"/>
</dbReference>
<proteinExistence type="predicted"/>
<dbReference type="GO" id="GO:0031511">
    <property type="term" value="C:Mis6-Sim4 complex"/>
    <property type="evidence" value="ECO:0007669"/>
    <property type="project" value="TreeGrafter"/>
</dbReference>
<dbReference type="AlphaFoldDB" id="A0A0D2DPE4"/>
<dbReference type="HOGENOM" id="CLU_077446_0_0_1"/>
<organism evidence="3 4">
    <name type="scientific">Exophiala oligosperma</name>
    <dbReference type="NCBI Taxonomy" id="215243"/>
    <lineage>
        <taxon>Eukaryota</taxon>
        <taxon>Fungi</taxon>
        <taxon>Dikarya</taxon>
        <taxon>Ascomycota</taxon>
        <taxon>Pezizomycotina</taxon>
        <taxon>Eurotiomycetes</taxon>
        <taxon>Chaetothyriomycetidae</taxon>
        <taxon>Chaetothyriales</taxon>
        <taxon>Herpotrichiellaceae</taxon>
        <taxon>Exophiala</taxon>
    </lineage>
</organism>
<reference evidence="3 4" key="1">
    <citation type="submission" date="2015-01" db="EMBL/GenBank/DDBJ databases">
        <title>The Genome Sequence of Exophiala oligosperma CBS72588.</title>
        <authorList>
            <consortium name="The Broad Institute Genomics Platform"/>
            <person name="Cuomo C."/>
            <person name="de Hoog S."/>
            <person name="Gorbushina A."/>
            <person name="Stielow B."/>
            <person name="Teixiera M."/>
            <person name="Abouelleil A."/>
            <person name="Chapman S.B."/>
            <person name="Priest M."/>
            <person name="Young S.K."/>
            <person name="Wortman J."/>
            <person name="Nusbaum C."/>
            <person name="Birren B."/>
        </authorList>
    </citation>
    <scope>NUCLEOTIDE SEQUENCE [LARGE SCALE GENOMIC DNA]</scope>
    <source>
        <strain evidence="3 4">CBS 72588</strain>
    </source>
</reference>
<name>A0A0D2DPE4_9EURO</name>
<dbReference type="OrthoDB" id="2311687at2759"/>
<dbReference type="InterPro" id="IPR018565">
    <property type="entry name" value="Nkp2/Cnl2"/>
</dbReference>